<evidence type="ECO:0000313" key="1">
    <source>
        <dbReference type="EMBL" id="NOK36515.1"/>
    </source>
</evidence>
<reference evidence="1 2" key="1">
    <citation type="submission" date="2020-05" db="EMBL/GenBank/DDBJ databases">
        <authorList>
            <person name="Whitworth D."/>
        </authorList>
    </citation>
    <scope>NUCLEOTIDE SEQUENCE [LARGE SCALE GENOMIC DNA]</scope>
    <source>
        <strain evidence="1 2">AB043B</strain>
    </source>
</reference>
<dbReference type="Proteomes" id="UP000563426">
    <property type="component" value="Unassembled WGS sequence"/>
</dbReference>
<dbReference type="EMBL" id="JABFJV010000167">
    <property type="protein sequence ID" value="NOK36515.1"/>
    <property type="molecule type" value="Genomic_DNA"/>
</dbReference>
<proteinExistence type="predicted"/>
<dbReference type="RefSeq" id="WP_171436846.1">
    <property type="nucleotide sequence ID" value="NZ_JABFJV010000167.1"/>
</dbReference>
<sequence>MNPPDSTKLQTARIQIWGKGYRVTSDTEEFQRYVPLQSSTEVTLEKTISTLQWGRILEPIYALAERELAAQRCMLFNPSELMALSFSKTEDKHRRPSIILITATSSIDWTQDDIGETAARISALVCRLALDYGGILKGNPEELGLHLRNGNFLPSRDFDLVEEHDDRAIEWGAVLGEVKKWRGIHGVATPRLLSLGANIVLGTRHEAERSQQNYPVDGYFDIRDKEIRALSARLDRWPIPPAQLEAPTANQPSPPSPDVDIRPIAESLVRIEQRLERIFEIALDFRDFILWDKKKR</sequence>
<comment type="caution">
    <text evidence="1">The sequence shown here is derived from an EMBL/GenBank/DDBJ whole genome shotgun (WGS) entry which is preliminary data.</text>
</comment>
<protein>
    <submittedName>
        <fullName evidence="1">Uncharacterized protein</fullName>
    </submittedName>
</protein>
<name>A0A7Y4NT56_9BACT</name>
<keyword evidence="2" id="KW-1185">Reference proteome</keyword>
<evidence type="ECO:0000313" key="2">
    <source>
        <dbReference type="Proteomes" id="UP000563426"/>
    </source>
</evidence>
<organism evidence="1 2">
    <name type="scientific">Corallococcus exercitus</name>
    <dbReference type="NCBI Taxonomy" id="2316736"/>
    <lineage>
        <taxon>Bacteria</taxon>
        <taxon>Pseudomonadati</taxon>
        <taxon>Myxococcota</taxon>
        <taxon>Myxococcia</taxon>
        <taxon>Myxococcales</taxon>
        <taxon>Cystobacterineae</taxon>
        <taxon>Myxococcaceae</taxon>
        <taxon>Corallococcus</taxon>
    </lineage>
</organism>
<dbReference type="AlphaFoldDB" id="A0A7Y4NT56"/>
<accession>A0A7Y4NT56</accession>
<gene>
    <name evidence="1" type="ORF">HMI49_25230</name>
</gene>